<dbReference type="OrthoDB" id="550780at2759"/>
<feature type="region of interest" description="Disordered" evidence="1">
    <location>
        <begin position="64"/>
        <end position="88"/>
    </location>
</feature>
<evidence type="ECO:0000256" key="1">
    <source>
        <dbReference type="SAM" id="MobiDB-lite"/>
    </source>
</evidence>
<dbReference type="GO" id="GO:0000725">
    <property type="term" value="P:recombinational repair"/>
    <property type="evidence" value="ECO:0007669"/>
    <property type="project" value="InterPro"/>
</dbReference>
<sequence length="448" mass="49623">MENWEEQIDVDDSDLQEILRYQSPSCSSFSQGLPLRPCSQIPRSSQTLDSSNFPTLHRQSQIPLLVSETNRNEEEKEGVSKKTTSRPFIPGPAGAIQAAMRRQSVATTTPFCYEEGSDGRLLCLNEEEDGDFKLNPWMCALRFVGSDSSISCPISSIKSLRKGAERIPQVVGIIKSCTPNGFGDLFVMLKDPTGTIDAVVHRKASLEEKIGGDISVGCILILEQVVAFSLDRSACYLNIMPRNVVKLIMKDCGPPEKHFVHSFAAKYVSDRNAEKLVVTGKSVKKIVDIDMERNTDGQRNLGIRQPFPDENFSYNKATAGATAATANMPPSSQSRVAEPKRLISRASTVQWTDEQLQKLFSNYEDDVVVERNIDDGQRMLGIRQPCLNETFSCNKATAAAASMPPSQNKIAEPKTLISRASAVQWTDEQLQKLFSDYEDDLELVSLIT</sequence>
<dbReference type="AlphaFoldDB" id="A0A835S0F4"/>
<dbReference type="PANTHER" id="PTHR14523:SF1">
    <property type="entry name" value="HOMOLOGOUS RECOMBINATION OB-FOLD PROTEIN"/>
    <property type="match status" value="1"/>
</dbReference>
<dbReference type="PANTHER" id="PTHR14523">
    <property type="entry name" value="UNCHARACTERIZED PROTEIN C17ORF53 HOMOLOG"/>
    <property type="match status" value="1"/>
</dbReference>
<dbReference type="InterPro" id="IPR028045">
    <property type="entry name" value="HROB"/>
</dbReference>
<name>A0A835S0F4_VANPL</name>
<reference evidence="3 4" key="1">
    <citation type="journal article" date="2020" name="Nat. Food">
        <title>A phased Vanilla planifolia genome enables genetic improvement of flavour and production.</title>
        <authorList>
            <person name="Hasing T."/>
            <person name="Tang H."/>
            <person name="Brym M."/>
            <person name="Khazi F."/>
            <person name="Huang T."/>
            <person name="Chambers A.H."/>
        </authorList>
    </citation>
    <scope>NUCLEOTIDE SEQUENCE [LARGE SCALE GENOMIC DNA]</scope>
    <source>
        <tissue evidence="3">Leaf</tissue>
    </source>
</reference>
<feature type="domain" description="Homologous recombination OB-fold protein OB-fold" evidence="2">
    <location>
        <begin position="165"/>
        <end position="250"/>
    </location>
</feature>
<dbReference type="EMBL" id="JADCNM010000001">
    <property type="protein sequence ID" value="KAG0501724.1"/>
    <property type="molecule type" value="Genomic_DNA"/>
</dbReference>
<organism evidence="3 4">
    <name type="scientific">Vanilla planifolia</name>
    <name type="common">Vanilla</name>
    <dbReference type="NCBI Taxonomy" id="51239"/>
    <lineage>
        <taxon>Eukaryota</taxon>
        <taxon>Viridiplantae</taxon>
        <taxon>Streptophyta</taxon>
        <taxon>Embryophyta</taxon>
        <taxon>Tracheophyta</taxon>
        <taxon>Spermatophyta</taxon>
        <taxon>Magnoliopsida</taxon>
        <taxon>Liliopsida</taxon>
        <taxon>Asparagales</taxon>
        <taxon>Orchidaceae</taxon>
        <taxon>Vanilloideae</taxon>
        <taxon>Vanilleae</taxon>
        <taxon>Vanilla</taxon>
    </lineage>
</organism>
<gene>
    <name evidence="3" type="ORF">HPP92_001796</name>
</gene>
<evidence type="ECO:0000313" key="4">
    <source>
        <dbReference type="Proteomes" id="UP000639772"/>
    </source>
</evidence>
<evidence type="ECO:0000259" key="2">
    <source>
        <dbReference type="Pfam" id="PF15072"/>
    </source>
</evidence>
<dbReference type="InterPro" id="IPR058570">
    <property type="entry name" value="HROB_OB"/>
</dbReference>
<dbReference type="Proteomes" id="UP000639772">
    <property type="component" value="Chromosome 1"/>
</dbReference>
<feature type="compositionally biased region" description="Basic and acidic residues" evidence="1">
    <location>
        <begin position="70"/>
        <end position="80"/>
    </location>
</feature>
<accession>A0A835S0F4</accession>
<proteinExistence type="predicted"/>
<dbReference type="Pfam" id="PF15072">
    <property type="entry name" value="HROB"/>
    <property type="match status" value="1"/>
</dbReference>
<protein>
    <recommendedName>
        <fullName evidence="2">Homologous recombination OB-fold protein OB-fold domain-containing protein</fullName>
    </recommendedName>
</protein>
<comment type="caution">
    <text evidence="3">The sequence shown here is derived from an EMBL/GenBank/DDBJ whole genome shotgun (WGS) entry which is preliminary data.</text>
</comment>
<evidence type="ECO:0000313" key="3">
    <source>
        <dbReference type="EMBL" id="KAG0501724.1"/>
    </source>
</evidence>